<dbReference type="CDD" id="cd00075">
    <property type="entry name" value="HATPase"/>
    <property type="match status" value="1"/>
</dbReference>
<dbReference type="SMART" id="SM00387">
    <property type="entry name" value="HATPase_c"/>
    <property type="match status" value="1"/>
</dbReference>
<dbReference type="Proteomes" id="UP000823863">
    <property type="component" value="Unassembled WGS sequence"/>
</dbReference>
<evidence type="ECO:0000256" key="3">
    <source>
        <dbReference type="ARBA" id="ARBA00022553"/>
    </source>
</evidence>
<dbReference type="InterPro" id="IPR036890">
    <property type="entry name" value="HATPase_C_sf"/>
</dbReference>
<dbReference type="PROSITE" id="PS50109">
    <property type="entry name" value="HIS_KIN"/>
    <property type="match status" value="1"/>
</dbReference>
<dbReference type="AlphaFoldDB" id="A0A9D2PV42"/>
<keyword evidence="4" id="KW-0808">Transferase</keyword>
<organism evidence="8 9">
    <name type="scientific">Candidatus Enterocloster excrementigallinarum</name>
    <dbReference type="NCBI Taxonomy" id="2838558"/>
    <lineage>
        <taxon>Bacteria</taxon>
        <taxon>Bacillati</taxon>
        <taxon>Bacillota</taxon>
        <taxon>Clostridia</taxon>
        <taxon>Lachnospirales</taxon>
        <taxon>Lachnospiraceae</taxon>
        <taxon>Enterocloster</taxon>
    </lineage>
</organism>
<keyword evidence="6" id="KW-0902">Two-component regulatory system</keyword>
<evidence type="ECO:0000259" key="7">
    <source>
        <dbReference type="PROSITE" id="PS50109"/>
    </source>
</evidence>
<evidence type="ECO:0000256" key="5">
    <source>
        <dbReference type="ARBA" id="ARBA00022777"/>
    </source>
</evidence>
<dbReference type="EMBL" id="DWWB01000062">
    <property type="protein sequence ID" value="HJC67276.1"/>
    <property type="molecule type" value="Genomic_DNA"/>
</dbReference>
<dbReference type="InterPro" id="IPR004358">
    <property type="entry name" value="Sig_transdc_His_kin-like_C"/>
</dbReference>
<comment type="catalytic activity">
    <reaction evidence="1">
        <text>ATP + protein L-histidine = ADP + protein N-phospho-L-histidine.</text>
        <dbReference type="EC" id="2.7.13.3"/>
    </reaction>
</comment>
<dbReference type="GO" id="GO:0004673">
    <property type="term" value="F:protein histidine kinase activity"/>
    <property type="evidence" value="ECO:0007669"/>
    <property type="project" value="UniProtKB-EC"/>
</dbReference>
<proteinExistence type="predicted"/>
<comment type="caution">
    <text evidence="8">The sequence shown here is derived from an EMBL/GenBank/DDBJ whole genome shotgun (WGS) entry which is preliminary data.</text>
</comment>
<keyword evidence="5 8" id="KW-0418">Kinase</keyword>
<reference evidence="8" key="2">
    <citation type="submission" date="2021-04" db="EMBL/GenBank/DDBJ databases">
        <authorList>
            <person name="Gilroy R."/>
        </authorList>
    </citation>
    <scope>NUCLEOTIDE SEQUENCE</scope>
    <source>
        <strain evidence="8">CHK198-12963</strain>
    </source>
</reference>
<dbReference type="Pfam" id="PF02518">
    <property type="entry name" value="HATPase_c"/>
    <property type="match status" value="1"/>
</dbReference>
<dbReference type="SUPFAM" id="SSF55874">
    <property type="entry name" value="ATPase domain of HSP90 chaperone/DNA topoisomerase II/histidine kinase"/>
    <property type="match status" value="1"/>
</dbReference>
<protein>
    <recommendedName>
        <fullName evidence="2">histidine kinase</fullName>
        <ecNumber evidence="2">2.7.13.3</ecNumber>
    </recommendedName>
</protein>
<keyword evidence="3" id="KW-0597">Phosphoprotein</keyword>
<dbReference type="InterPro" id="IPR003594">
    <property type="entry name" value="HATPase_dom"/>
</dbReference>
<dbReference type="Gene3D" id="3.30.565.10">
    <property type="entry name" value="Histidine kinase-like ATPase, C-terminal domain"/>
    <property type="match status" value="1"/>
</dbReference>
<dbReference type="InterPro" id="IPR005467">
    <property type="entry name" value="His_kinase_dom"/>
</dbReference>
<reference evidence="8" key="1">
    <citation type="journal article" date="2021" name="PeerJ">
        <title>Extensive microbial diversity within the chicken gut microbiome revealed by metagenomics and culture.</title>
        <authorList>
            <person name="Gilroy R."/>
            <person name="Ravi A."/>
            <person name="Getino M."/>
            <person name="Pursley I."/>
            <person name="Horton D.L."/>
            <person name="Alikhan N.F."/>
            <person name="Baker D."/>
            <person name="Gharbi K."/>
            <person name="Hall N."/>
            <person name="Watson M."/>
            <person name="Adriaenssens E.M."/>
            <person name="Foster-Nyarko E."/>
            <person name="Jarju S."/>
            <person name="Secka A."/>
            <person name="Antonio M."/>
            <person name="Oren A."/>
            <person name="Chaudhuri R.R."/>
            <person name="La Ragione R."/>
            <person name="Hildebrand F."/>
            <person name="Pallen M.J."/>
        </authorList>
    </citation>
    <scope>NUCLEOTIDE SEQUENCE</scope>
    <source>
        <strain evidence="8">CHK198-12963</strain>
    </source>
</reference>
<evidence type="ECO:0000256" key="1">
    <source>
        <dbReference type="ARBA" id="ARBA00000085"/>
    </source>
</evidence>
<dbReference type="PANTHER" id="PTHR44936:SF9">
    <property type="entry name" value="SENSOR PROTEIN CREC"/>
    <property type="match status" value="1"/>
</dbReference>
<evidence type="ECO:0000256" key="6">
    <source>
        <dbReference type="ARBA" id="ARBA00023012"/>
    </source>
</evidence>
<accession>A0A9D2PV42</accession>
<evidence type="ECO:0000256" key="2">
    <source>
        <dbReference type="ARBA" id="ARBA00012438"/>
    </source>
</evidence>
<evidence type="ECO:0000313" key="9">
    <source>
        <dbReference type="Proteomes" id="UP000823863"/>
    </source>
</evidence>
<gene>
    <name evidence="8" type="ORF">H9931_11270</name>
</gene>
<dbReference type="PANTHER" id="PTHR44936">
    <property type="entry name" value="SENSOR PROTEIN CREC"/>
    <property type="match status" value="1"/>
</dbReference>
<dbReference type="GO" id="GO:0000160">
    <property type="term" value="P:phosphorelay signal transduction system"/>
    <property type="evidence" value="ECO:0007669"/>
    <property type="project" value="UniProtKB-KW"/>
</dbReference>
<dbReference type="InterPro" id="IPR050980">
    <property type="entry name" value="2C_sensor_his_kinase"/>
</dbReference>
<sequence length="92" mass="10589">MDTKQFIRIYDNLLENSCKYAGTEPVELWIAVKAKEGRVFLEWKDNGPGVPREKLGRIFERFYRCDESRSQKGSGVGLYVVESIVKRLGGME</sequence>
<name>A0A9D2PV42_9FIRM</name>
<evidence type="ECO:0000313" key="8">
    <source>
        <dbReference type="EMBL" id="HJC67276.1"/>
    </source>
</evidence>
<feature type="domain" description="Histidine kinase" evidence="7">
    <location>
        <begin position="1"/>
        <end position="92"/>
    </location>
</feature>
<evidence type="ECO:0000256" key="4">
    <source>
        <dbReference type="ARBA" id="ARBA00022679"/>
    </source>
</evidence>
<dbReference type="EC" id="2.7.13.3" evidence="2"/>
<dbReference type="PRINTS" id="PR00344">
    <property type="entry name" value="BCTRLSENSOR"/>
</dbReference>